<dbReference type="EMBL" id="MU157849">
    <property type="protein sequence ID" value="KAF9528882.1"/>
    <property type="molecule type" value="Genomic_DNA"/>
</dbReference>
<gene>
    <name evidence="3" type="ORF">CPB83DRAFT_893860</name>
</gene>
<evidence type="ECO:0000256" key="2">
    <source>
        <dbReference type="SAM" id="SignalP"/>
    </source>
</evidence>
<evidence type="ECO:0000313" key="3">
    <source>
        <dbReference type="EMBL" id="KAF9528882.1"/>
    </source>
</evidence>
<protein>
    <recommendedName>
        <fullName evidence="5">Secreted protein</fullName>
    </recommendedName>
</protein>
<reference evidence="3" key="1">
    <citation type="submission" date="2020-11" db="EMBL/GenBank/DDBJ databases">
        <authorList>
            <consortium name="DOE Joint Genome Institute"/>
            <person name="Ahrendt S."/>
            <person name="Riley R."/>
            <person name="Andreopoulos W."/>
            <person name="Labutti K."/>
            <person name="Pangilinan J."/>
            <person name="Ruiz-Duenas F.J."/>
            <person name="Barrasa J.M."/>
            <person name="Sanchez-Garcia M."/>
            <person name="Camarero S."/>
            <person name="Miyauchi S."/>
            <person name="Serrano A."/>
            <person name="Linde D."/>
            <person name="Babiker R."/>
            <person name="Drula E."/>
            <person name="Ayuso-Fernandez I."/>
            <person name="Pacheco R."/>
            <person name="Padilla G."/>
            <person name="Ferreira P."/>
            <person name="Barriuso J."/>
            <person name="Kellner H."/>
            <person name="Castanera R."/>
            <person name="Alfaro M."/>
            <person name="Ramirez L."/>
            <person name="Pisabarro A.G."/>
            <person name="Kuo A."/>
            <person name="Tritt A."/>
            <person name="Lipzen A."/>
            <person name="He G."/>
            <person name="Yan M."/>
            <person name="Ng V."/>
            <person name="Cullen D."/>
            <person name="Martin F."/>
            <person name="Rosso M.-N."/>
            <person name="Henrissat B."/>
            <person name="Hibbett D."/>
            <person name="Martinez A.T."/>
            <person name="Grigoriev I.V."/>
        </authorList>
    </citation>
    <scope>NUCLEOTIDE SEQUENCE</scope>
    <source>
        <strain evidence="3">CBS 506.95</strain>
    </source>
</reference>
<feature type="chain" id="PRO_5040408966" description="Secreted protein" evidence="2">
    <location>
        <begin position="20"/>
        <end position="215"/>
    </location>
</feature>
<sequence length="215" mass="23944">MRFNIFVVVSLCSFFAAGAVLPSRPIASRDELQAREDPNGLLVNLVFREPASAKNRAKYNKRVQRNNKFYKVAGSGPIKTAQTWQNNDIKAAVNTANKLTNASKTQREKKFGLKSTEDCGLKRFYNKVHDIPKKPGVSHARPLPEHAGARNLWEIPLKNRNKGTDKSPARVIMQSKNQPGGTFRAVAVVAHDQSRTHGTLGGGDHFRVRPVKKKH</sequence>
<keyword evidence="4" id="KW-1185">Reference proteome</keyword>
<name>A0A9P6EHB8_9AGAR</name>
<comment type="caution">
    <text evidence="3">The sequence shown here is derived from an EMBL/GenBank/DDBJ whole genome shotgun (WGS) entry which is preliminary data.</text>
</comment>
<evidence type="ECO:0008006" key="5">
    <source>
        <dbReference type="Google" id="ProtNLM"/>
    </source>
</evidence>
<feature type="region of interest" description="Disordered" evidence="1">
    <location>
        <begin position="196"/>
        <end position="215"/>
    </location>
</feature>
<evidence type="ECO:0000313" key="4">
    <source>
        <dbReference type="Proteomes" id="UP000807306"/>
    </source>
</evidence>
<keyword evidence="2" id="KW-0732">Signal</keyword>
<dbReference type="Proteomes" id="UP000807306">
    <property type="component" value="Unassembled WGS sequence"/>
</dbReference>
<organism evidence="3 4">
    <name type="scientific">Crepidotus variabilis</name>
    <dbReference type="NCBI Taxonomy" id="179855"/>
    <lineage>
        <taxon>Eukaryota</taxon>
        <taxon>Fungi</taxon>
        <taxon>Dikarya</taxon>
        <taxon>Basidiomycota</taxon>
        <taxon>Agaricomycotina</taxon>
        <taxon>Agaricomycetes</taxon>
        <taxon>Agaricomycetidae</taxon>
        <taxon>Agaricales</taxon>
        <taxon>Agaricineae</taxon>
        <taxon>Crepidotaceae</taxon>
        <taxon>Crepidotus</taxon>
    </lineage>
</organism>
<accession>A0A9P6EHB8</accession>
<dbReference type="OrthoDB" id="2963718at2759"/>
<feature type="signal peptide" evidence="2">
    <location>
        <begin position="1"/>
        <end position="19"/>
    </location>
</feature>
<proteinExistence type="predicted"/>
<evidence type="ECO:0000256" key="1">
    <source>
        <dbReference type="SAM" id="MobiDB-lite"/>
    </source>
</evidence>
<dbReference type="AlphaFoldDB" id="A0A9P6EHB8"/>